<dbReference type="PANTHER" id="PTHR11879">
    <property type="entry name" value="ASPARTATE AMINOTRANSFERASE"/>
    <property type="match status" value="1"/>
</dbReference>
<comment type="caution">
    <text evidence="8">The sequence shown here is derived from an EMBL/GenBank/DDBJ whole genome shotgun (WGS) entry which is preliminary data.</text>
</comment>
<dbReference type="InterPro" id="IPR015422">
    <property type="entry name" value="PyrdxlP-dep_Trfase_small"/>
</dbReference>
<evidence type="ECO:0000313" key="8">
    <source>
        <dbReference type="EMBL" id="MBH0112020.1"/>
    </source>
</evidence>
<dbReference type="PRINTS" id="PR00799">
    <property type="entry name" value="TRANSAMINASE"/>
</dbReference>
<evidence type="ECO:0000313" key="9">
    <source>
        <dbReference type="Proteomes" id="UP000617634"/>
    </source>
</evidence>
<protein>
    <submittedName>
        <fullName evidence="8">Aspartate/tyrosine/aromatic aminotransferase</fullName>
    </submittedName>
</protein>
<sequence>MSNFSLPACPADPLLSLIGAFREDARPGKIDLSVGVFRDENGQTPVMHAVKQAEARLVAQQPTKTYLGPLGNVEFTQGVAGMAFGSARARRLAALQTPGGTGALRVAADLLVRNAASRARTGSERHGRIWVGLPTWSNHVPVFAAAGLEIRSYRAIDTETQRFDLDAFGAAMEQADPGDAVLLQGCCHNPTGIDPDDGQWARIAELLRDKDLVPLIDLAYQGLGRGIEEDALAACLLLDTVPDALIAYSCNKNFGLYRERVGALFIQAGDEAARVAASSNAADLVRANYSMPPDHGAAVVATILGDAALASAWYDELEAMRTRLVATRRALADAACAQGLALDSIAHQQGMFAQLALPPEAIADLRENHAIYMAPDGRINLAGLAMSDVERFASALARSFARTAHAPAP</sequence>
<dbReference type="GO" id="GO:0033585">
    <property type="term" value="P:L-phenylalanine biosynthetic process from chorismate via phenylpyruvate"/>
    <property type="evidence" value="ECO:0007669"/>
    <property type="project" value="TreeGrafter"/>
</dbReference>
<evidence type="ECO:0000256" key="2">
    <source>
        <dbReference type="ARBA" id="ARBA00007441"/>
    </source>
</evidence>
<feature type="domain" description="Aminotransferase class I/classII large" evidence="7">
    <location>
        <begin position="28"/>
        <end position="396"/>
    </location>
</feature>
<keyword evidence="4 8" id="KW-0032">Aminotransferase</keyword>
<dbReference type="GO" id="GO:0004069">
    <property type="term" value="F:L-aspartate:2-oxoglutarate aminotransferase activity"/>
    <property type="evidence" value="ECO:0007669"/>
    <property type="project" value="TreeGrafter"/>
</dbReference>
<accession>A0A931H9V0</accession>
<dbReference type="CDD" id="cd00609">
    <property type="entry name" value="AAT_like"/>
    <property type="match status" value="1"/>
</dbReference>
<dbReference type="InterPro" id="IPR015424">
    <property type="entry name" value="PyrdxlP-dep_Trfase"/>
</dbReference>
<dbReference type="Gene3D" id="3.90.1150.10">
    <property type="entry name" value="Aspartate Aminotransferase, domain 1"/>
    <property type="match status" value="1"/>
</dbReference>
<comment type="subunit">
    <text evidence="3">Homodimer.</text>
</comment>
<dbReference type="GO" id="GO:0005829">
    <property type="term" value="C:cytosol"/>
    <property type="evidence" value="ECO:0007669"/>
    <property type="project" value="TreeGrafter"/>
</dbReference>
<dbReference type="GO" id="GO:0030170">
    <property type="term" value="F:pyridoxal phosphate binding"/>
    <property type="evidence" value="ECO:0007669"/>
    <property type="project" value="InterPro"/>
</dbReference>
<keyword evidence="6" id="KW-0663">Pyridoxal phosphate</keyword>
<keyword evidence="9" id="KW-1185">Reference proteome</keyword>
<proteinExistence type="inferred from homology"/>
<dbReference type="PANTHER" id="PTHR11879:SF22">
    <property type="entry name" value="ASPARTATE AMINOTRANSFERASE, MITOCHONDRIAL"/>
    <property type="match status" value="1"/>
</dbReference>
<dbReference type="EMBL" id="JADZGI010000001">
    <property type="protein sequence ID" value="MBH0112020.1"/>
    <property type="molecule type" value="Genomic_DNA"/>
</dbReference>
<comment type="cofactor">
    <cofactor evidence="1">
        <name>pyridoxal 5'-phosphate</name>
        <dbReference type="ChEBI" id="CHEBI:597326"/>
    </cofactor>
</comment>
<dbReference type="Gene3D" id="3.40.640.10">
    <property type="entry name" value="Type I PLP-dependent aspartate aminotransferase-like (Major domain)"/>
    <property type="match status" value="1"/>
</dbReference>
<reference evidence="8" key="1">
    <citation type="submission" date="2020-11" db="EMBL/GenBank/DDBJ databases">
        <title>Novosphingobium aureum sp. nov., a marine bacterium isolated from sediment of a salt flat.</title>
        <authorList>
            <person name="Yoo Y."/>
            <person name="Kim J.-J."/>
        </authorList>
    </citation>
    <scope>NUCLEOTIDE SEQUENCE</scope>
    <source>
        <strain evidence="8">YJ-S2-02</strain>
    </source>
</reference>
<keyword evidence="5" id="KW-0808">Transferase</keyword>
<gene>
    <name evidence="8" type="ORF">I5E68_03515</name>
</gene>
<dbReference type="RefSeq" id="WP_197160826.1">
    <property type="nucleotide sequence ID" value="NZ_JADZGI010000001.1"/>
</dbReference>
<comment type="similarity">
    <text evidence="2">Belongs to the class-I pyridoxal-phosphate-dependent aminotransferase family.</text>
</comment>
<evidence type="ECO:0000256" key="3">
    <source>
        <dbReference type="ARBA" id="ARBA00011738"/>
    </source>
</evidence>
<dbReference type="InterPro" id="IPR015421">
    <property type="entry name" value="PyrdxlP-dep_Trfase_major"/>
</dbReference>
<evidence type="ECO:0000256" key="1">
    <source>
        <dbReference type="ARBA" id="ARBA00001933"/>
    </source>
</evidence>
<dbReference type="SUPFAM" id="SSF53383">
    <property type="entry name" value="PLP-dependent transferases"/>
    <property type="match status" value="1"/>
</dbReference>
<dbReference type="Proteomes" id="UP000617634">
    <property type="component" value="Unassembled WGS sequence"/>
</dbReference>
<organism evidence="8 9">
    <name type="scientific">Novosphingobium aureum</name>
    <dbReference type="NCBI Taxonomy" id="2792964"/>
    <lineage>
        <taxon>Bacteria</taxon>
        <taxon>Pseudomonadati</taxon>
        <taxon>Pseudomonadota</taxon>
        <taxon>Alphaproteobacteria</taxon>
        <taxon>Sphingomonadales</taxon>
        <taxon>Sphingomonadaceae</taxon>
        <taxon>Novosphingobium</taxon>
    </lineage>
</organism>
<dbReference type="GO" id="GO:0004838">
    <property type="term" value="F:L-tyrosine-2-oxoglutarate transaminase activity"/>
    <property type="evidence" value="ECO:0007669"/>
    <property type="project" value="TreeGrafter"/>
</dbReference>
<evidence type="ECO:0000256" key="6">
    <source>
        <dbReference type="ARBA" id="ARBA00022898"/>
    </source>
</evidence>
<name>A0A931H9V0_9SPHN</name>
<dbReference type="GO" id="GO:0042802">
    <property type="term" value="F:identical protein binding"/>
    <property type="evidence" value="ECO:0007669"/>
    <property type="project" value="TreeGrafter"/>
</dbReference>
<dbReference type="AlphaFoldDB" id="A0A931H9V0"/>
<dbReference type="InterPro" id="IPR004839">
    <property type="entry name" value="Aminotransferase_I/II_large"/>
</dbReference>
<evidence type="ECO:0000256" key="5">
    <source>
        <dbReference type="ARBA" id="ARBA00022679"/>
    </source>
</evidence>
<evidence type="ECO:0000256" key="4">
    <source>
        <dbReference type="ARBA" id="ARBA00022576"/>
    </source>
</evidence>
<dbReference type="NCBIfam" id="NF006719">
    <property type="entry name" value="PRK09257.1"/>
    <property type="match status" value="1"/>
</dbReference>
<dbReference type="Pfam" id="PF00155">
    <property type="entry name" value="Aminotran_1_2"/>
    <property type="match status" value="1"/>
</dbReference>
<dbReference type="InterPro" id="IPR000796">
    <property type="entry name" value="Asp_trans"/>
</dbReference>
<evidence type="ECO:0000259" key="7">
    <source>
        <dbReference type="Pfam" id="PF00155"/>
    </source>
</evidence>